<comment type="caution">
    <text evidence="2">The sequence shown here is derived from an EMBL/GenBank/DDBJ whole genome shotgun (WGS) entry which is preliminary data.</text>
</comment>
<dbReference type="InterPro" id="IPR038225">
    <property type="entry name" value="TagF_sf"/>
</dbReference>
<evidence type="ECO:0000313" key="4">
    <source>
        <dbReference type="Proteomes" id="UP000635853"/>
    </source>
</evidence>
<evidence type="ECO:0000313" key="1">
    <source>
        <dbReference type="EMBL" id="MBL3578791.1"/>
    </source>
</evidence>
<dbReference type="NCBIfam" id="TIGR03373">
    <property type="entry name" value="VI_minor_4"/>
    <property type="match status" value="1"/>
</dbReference>
<organism evidence="2 3">
    <name type="scientific">Rhodovulum visakhapatnamense</name>
    <dbReference type="NCBI Taxonomy" id="364297"/>
    <lineage>
        <taxon>Bacteria</taxon>
        <taxon>Pseudomonadati</taxon>
        <taxon>Pseudomonadota</taxon>
        <taxon>Alphaproteobacteria</taxon>
        <taxon>Rhodobacterales</taxon>
        <taxon>Paracoccaceae</taxon>
        <taxon>Rhodovulum</taxon>
    </lineage>
</organism>
<protein>
    <submittedName>
        <fullName evidence="2">Type VI secretion system protein ImpM</fullName>
    </submittedName>
    <submittedName>
        <fullName evidence="1">Type VI secretion system-associated protein TagF</fullName>
    </submittedName>
</protein>
<keyword evidence="4" id="KW-1185">Reference proteome</keyword>
<sequence>MTPATGFFGKIPSAGDFVTQGVPGMMRIALDRWMTAHLATRSAWPGSWPETGLRATLELGKGTLTALILPSRDRSGRAFPLACCRLPGLDWDAAEEWCDAALPTARAAVAGALSPGSLGAALEALPPARGIDPEPGLWIADPPAAENRSVEQVLAALMGPIGAV</sequence>
<reference evidence="2 3" key="1">
    <citation type="submission" date="2019-03" db="EMBL/GenBank/DDBJ databases">
        <title>Genomic Encyclopedia of Type Strains, Phase IV (KMG-IV): sequencing the most valuable type-strain genomes for metagenomic binning, comparative biology and taxonomic classification.</title>
        <authorList>
            <person name="Goeker M."/>
        </authorList>
    </citation>
    <scope>NUCLEOTIDE SEQUENCE [LARGE SCALE GENOMIC DNA]</scope>
    <source>
        <strain evidence="2 3">JA181</strain>
    </source>
</reference>
<dbReference type="AlphaFoldDB" id="A0A4R8G2X5"/>
<reference evidence="4" key="2">
    <citation type="submission" date="2021-01" db="EMBL/GenBank/DDBJ databases">
        <title>Draft genomes of Rhodovulum sulfidophilum.</title>
        <authorList>
            <person name="Guzman M.S."/>
        </authorList>
    </citation>
    <scope>NUCLEOTIDE SEQUENCE [LARGE SCALE GENOMIC DNA]</scope>
    <source>
        <strain evidence="4">AB19</strain>
    </source>
</reference>
<reference evidence="1" key="3">
    <citation type="submission" date="2021-01" db="EMBL/GenBank/DDBJ databases">
        <authorList>
            <person name="Guzman M.S."/>
        </authorList>
    </citation>
    <scope>NUCLEOTIDE SEQUENCE</scope>
    <source>
        <strain evidence="1">AB19</strain>
    </source>
</reference>
<dbReference type="Pfam" id="PF09867">
    <property type="entry name" value="TagF_N"/>
    <property type="match status" value="1"/>
</dbReference>
<dbReference type="Gene3D" id="3.40.1730.10">
    <property type="entry name" value="pa0076 domain"/>
    <property type="match status" value="1"/>
</dbReference>
<name>A0A4R8G2X5_9RHOB</name>
<dbReference type="InterPro" id="IPR017748">
    <property type="entry name" value="TagF"/>
</dbReference>
<dbReference type="Proteomes" id="UP000295484">
    <property type="component" value="Unassembled WGS sequence"/>
</dbReference>
<proteinExistence type="predicted"/>
<evidence type="ECO:0000313" key="2">
    <source>
        <dbReference type="EMBL" id="TDX33820.1"/>
    </source>
</evidence>
<dbReference type="RefSeq" id="WP_165828109.1">
    <property type="nucleotide sequence ID" value="NZ_JAESIL010000044.1"/>
</dbReference>
<gene>
    <name evidence="1" type="primary">tagF</name>
    <name evidence="2" type="ORF">EV657_101249</name>
    <name evidence="1" type="ORF">JMJ92_11595</name>
</gene>
<evidence type="ECO:0000313" key="3">
    <source>
        <dbReference type="Proteomes" id="UP000295484"/>
    </source>
</evidence>
<accession>A0A4R8G2X5</accession>
<dbReference type="Proteomes" id="UP000635853">
    <property type="component" value="Unassembled WGS sequence"/>
</dbReference>
<dbReference type="EMBL" id="SOEB01000001">
    <property type="protein sequence ID" value="TDX33820.1"/>
    <property type="molecule type" value="Genomic_DNA"/>
</dbReference>
<dbReference type="EMBL" id="JAESIL010000044">
    <property type="protein sequence ID" value="MBL3578791.1"/>
    <property type="molecule type" value="Genomic_DNA"/>
</dbReference>